<keyword evidence="3" id="KW-1185">Reference proteome</keyword>
<dbReference type="EnsemblMetazoa" id="GBRI034136-RA">
    <property type="protein sequence ID" value="GBRI034136-PA"/>
    <property type="gene ID" value="GBRI034136"/>
</dbReference>
<keyword evidence="1" id="KW-0472">Membrane</keyword>
<evidence type="ECO:0000313" key="2">
    <source>
        <dbReference type="EnsemblMetazoa" id="GBRI034136-PA"/>
    </source>
</evidence>
<evidence type="ECO:0000313" key="3">
    <source>
        <dbReference type="Proteomes" id="UP000091820"/>
    </source>
</evidence>
<name>A0A1A9WVL9_9MUSC</name>
<dbReference type="AlphaFoldDB" id="A0A1A9WVL9"/>
<proteinExistence type="predicted"/>
<keyword evidence="1" id="KW-0812">Transmembrane</keyword>
<dbReference type="VEuPathDB" id="VectorBase:GBRI034136"/>
<keyword evidence="1" id="KW-1133">Transmembrane helix</keyword>
<dbReference type="Proteomes" id="UP000091820">
    <property type="component" value="Unassembled WGS sequence"/>
</dbReference>
<sequence>MLSVLYLNDRQSVNILLILFLTNEAGWSLVSVSVVIDWLILTVVIVCRFGLVKLMIWQLTTVTTTTATTITSQKISSIFFSSFRDILVVVVVEFEKQCCSFRNVDKYLPNLNLLKLRLYTYGHGQEVKTLLHGAGEILTLIKGIQVSDDVDDIFT</sequence>
<evidence type="ECO:0000256" key="1">
    <source>
        <dbReference type="SAM" id="Phobius"/>
    </source>
</evidence>
<organism evidence="2 3">
    <name type="scientific">Glossina brevipalpis</name>
    <dbReference type="NCBI Taxonomy" id="37001"/>
    <lineage>
        <taxon>Eukaryota</taxon>
        <taxon>Metazoa</taxon>
        <taxon>Ecdysozoa</taxon>
        <taxon>Arthropoda</taxon>
        <taxon>Hexapoda</taxon>
        <taxon>Insecta</taxon>
        <taxon>Pterygota</taxon>
        <taxon>Neoptera</taxon>
        <taxon>Endopterygota</taxon>
        <taxon>Diptera</taxon>
        <taxon>Brachycera</taxon>
        <taxon>Muscomorpha</taxon>
        <taxon>Hippoboscoidea</taxon>
        <taxon>Glossinidae</taxon>
        <taxon>Glossina</taxon>
    </lineage>
</organism>
<protein>
    <submittedName>
        <fullName evidence="2">Uncharacterized protein</fullName>
    </submittedName>
</protein>
<reference evidence="3" key="1">
    <citation type="submission" date="2014-03" db="EMBL/GenBank/DDBJ databases">
        <authorList>
            <person name="Aksoy S."/>
            <person name="Warren W."/>
            <person name="Wilson R.K."/>
        </authorList>
    </citation>
    <scope>NUCLEOTIDE SEQUENCE [LARGE SCALE GENOMIC DNA]</scope>
    <source>
        <strain evidence="3">IAEA</strain>
    </source>
</reference>
<accession>A0A1A9WVL9</accession>
<reference evidence="2" key="2">
    <citation type="submission" date="2020-05" db="UniProtKB">
        <authorList>
            <consortium name="EnsemblMetazoa"/>
        </authorList>
    </citation>
    <scope>IDENTIFICATION</scope>
    <source>
        <strain evidence="2">IAEA</strain>
    </source>
</reference>
<feature type="transmembrane region" description="Helical" evidence="1">
    <location>
        <begin position="27"/>
        <end position="51"/>
    </location>
</feature>